<accession>A0A431FV40</accession>
<proteinExistence type="predicted"/>
<gene>
    <name evidence="2" type="ORF">C3H48_08875</name>
</gene>
<reference evidence="2 3" key="1">
    <citation type="journal article" date="2019" name="Appl. Environ. Microbiol.">
        <title>Population genetics and characterization of Campylobacter jejuni isolates in western jackdaws and game birds in Finland.</title>
        <authorList>
            <person name="Kovanen S."/>
            <person name="Rossi M."/>
            <person name="Pohja-Mykra M."/>
            <person name="Nieminen T."/>
            <person name="Raunio-Saarnisto M."/>
            <person name="Sauvala M."/>
            <person name="Fredriksson-Ahomaa M."/>
            <person name="Hanninen M.L."/>
            <person name="Kivisto R."/>
        </authorList>
    </citation>
    <scope>NUCLEOTIDE SEQUENCE [LARGE SCALE GENOMIC DNA]</scope>
    <source>
        <strain evidence="2 3">CB304</strain>
    </source>
</reference>
<evidence type="ECO:0000259" key="1">
    <source>
        <dbReference type="Pfam" id="PF02769"/>
    </source>
</evidence>
<dbReference type="InterPro" id="IPR036676">
    <property type="entry name" value="PurM-like_C_sf"/>
</dbReference>
<feature type="non-terminal residue" evidence="2">
    <location>
        <position position="1"/>
    </location>
</feature>
<feature type="domain" description="PurM-like C-terminal" evidence="1">
    <location>
        <begin position="3"/>
        <end position="46"/>
    </location>
</feature>
<name>A0A431FV40_CAMJU</name>
<dbReference type="Proteomes" id="UP000286791">
    <property type="component" value="Unassembled WGS sequence"/>
</dbReference>
<dbReference type="EMBL" id="PRCE01000118">
    <property type="protein sequence ID" value="RTJ97494.1"/>
    <property type="molecule type" value="Genomic_DNA"/>
</dbReference>
<evidence type="ECO:0000313" key="3">
    <source>
        <dbReference type="Proteomes" id="UP000286791"/>
    </source>
</evidence>
<dbReference type="Gene3D" id="3.90.650.10">
    <property type="entry name" value="PurM-like C-terminal domain"/>
    <property type="match status" value="1"/>
</dbReference>
<dbReference type="AlphaFoldDB" id="A0A431FV40"/>
<organism evidence="2 3">
    <name type="scientific">Campylobacter jejuni</name>
    <dbReference type="NCBI Taxonomy" id="197"/>
    <lineage>
        <taxon>Bacteria</taxon>
        <taxon>Pseudomonadati</taxon>
        <taxon>Campylobacterota</taxon>
        <taxon>Epsilonproteobacteria</taxon>
        <taxon>Campylobacterales</taxon>
        <taxon>Campylobacteraceae</taxon>
        <taxon>Campylobacter</taxon>
    </lineage>
</organism>
<dbReference type="InterPro" id="IPR010918">
    <property type="entry name" value="PurM-like_C_dom"/>
</dbReference>
<dbReference type="SUPFAM" id="SSF56042">
    <property type="entry name" value="PurM C-terminal domain-like"/>
    <property type="match status" value="1"/>
</dbReference>
<evidence type="ECO:0000313" key="2">
    <source>
        <dbReference type="EMBL" id="RTJ97494.1"/>
    </source>
</evidence>
<comment type="caution">
    <text evidence="2">The sequence shown here is derived from an EMBL/GenBank/DDBJ whole genome shotgun (WGS) entry which is preliminary data.</text>
</comment>
<dbReference type="RefSeq" id="WP_153184649.1">
    <property type="nucleotide sequence ID" value="NZ_PRCE01000118.1"/>
</dbReference>
<dbReference type="Pfam" id="PF02769">
    <property type="entry name" value="AIRS_C"/>
    <property type="match status" value="1"/>
</dbReference>
<sequence length="69" mass="7845">IFDESASRAIVGLSKENEEAFLNLAKEFGVKAYKLGVSTSQKHFKLDSIELSKAELDKLYFESFKEQIQ</sequence>
<protein>
    <recommendedName>
        <fullName evidence="1">PurM-like C-terminal domain-containing protein</fullName>
    </recommendedName>
</protein>